<accession>A0A8D8FDQ9</accession>
<sequence length="152" mass="16856">MVWQIVGVRVVLLVFVQDPGVAELDVLMNEVAVHLLGLGILLQSVLECLEPLLRLSSRVSEFASILAERKFDDESSVFVSGVCCLEVPLAIVNFAGLGRLRVDCPKTFHQLDQLLSVPFLGADLVRLDAYKSLVAVYRSRHEPSQEALLQQR</sequence>
<name>A0A8D8FDQ9_CULPI</name>
<protein>
    <submittedName>
        <fullName evidence="1">(northern house mosquito) hypothetical protein</fullName>
    </submittedName>
</protein>
<reference evidence="1" key="1">
    <citation type="submission" date="2021-05" db="EMBL/GenBank/DDBJ databases">
        <authorList>
            <person name="Alioto T."/>
            <person name="Alioto T."/>
            <person name="Gomez Garrido J."/>
        </authorList>
    </citation>
    <scope>NUCLEOTIDE SEQUENCE</scope>
</reference>
<proteinExistence type="predicted"/>
<dbReference type="EMBL" id="HBUE01057010">
    <property type="protein sequence ID" value="CAG6466738.1"/>
    <property type="molecule type" value="Transcribed_RNA"/>
</dbReference>
<organism evidence="1">
    <name type="scientific">Culex pipiens</name>
    <name type="common">House mosquito</name>
    <dbReference type="NCBI Taxonomy" id="7175"/>
    <lineage>
        <taxon>Eukaryota</taxon>
        <taxon>Metazoa</taxon>
        <taxon>Ecdysozoa</taxon>
        <taxon>Arthropoda</taxon>
        <taxon>Hexapoda</taxon>
        <taxon>Insecta</taxon>
        <taxon>Pterygota</taxon>
        <taxon>Neoptera</taxon>
        <taxon>Endopterygota</taxon>
        <taxon>Diptera</taxon>
        <taxon>Nematocera</taxon>
        <taxon>Culicoidea</taxon>
        <taxon>Culicidae</taxon>
        <taxon>Culicinae</taxon>
        <taxon>Culicini</taxon>
        <taxon>Culex</taxon>
        <taxon>Culex</taxon>
    </lineage>
</organism>
<evidence type="ECO:0000313" key="1">
    <source>
        <dbReference type="EMBL" id="CAG6466738.1"/>
    </source>
</evidence>
<dbReference type="AlphaFoldDB" id="A0A8D8FDQ9"/>